<dbReference type="EMBL" id="HADY01005541">
    <property type="protein sequence ID" value="SBP44026.1"/>
    <property type="molecule type" value="Transcribed_RNA"/>
</dbReference>
<evidence type="ECO:0000256" key="3">
    <source>
        <dbReference type="SAM" id="MobiDB-lite"/>
    </source>
</evidence>
<evidence type="ECO:0000256" key="2">
    <source>
        <dbReference type="PROSITE-ProRule" id="PRU00302"/>
    </source>
</evidence>
<dbReference type="InterPro" id="IPR035976">
    <property type="entry name" value="Sushi/SCR/CCP_sf"/>
</dbReference>
<dbReference type="Bgee" id="ENSNFUG00015021021">
    <property type="expression patterns" value="Expressed in zone of skin and 1 other cell type or tissue"/>
</dbReference>
<keyword evidence="4" id="KW-0812">Transmembrane</keyword>
<keyword evidence="1 2" id="KW-1015">Disulfide bond</keyword>
<feature type="transmembrane region" description="Helical" evidence="4">
    <location>
        <begin position="225"/>
        <end position="247"/>
    </location>
</feature>
<name>A0A1A7ZNY9_NOTFU</name>
<comment type="caution">
    <text evidence="2">Lacks conserved residue(s) required for the propagation of feature annotation.</text>
</comment>
<accession>A0A1A7ZNY9</accession>
<evidence type="ECO:0000313" key="7">
    <source>
        <dbReference type="EMBL" id="SBP44026.1"/>
    </source>
</evidence>
<dbReference type="InterPro" id="IPR000436">
    <property type="entry name" value="Sushi_SCR_CCP_dom"/>
</dbReference>
<evidence type="ECO:0000313" key="9">
    <source>
        <dbReference type="Proteomes" id="UP000694548"/>
    </source>
</evidence>
<reference evidence="8" key="5">
    <citation type="submission" date="2025-05" db="UniProtKB">
        <authorList>
            <consortium name="Ensembl"/>
        </authorList>
    </citation>
    <scope>IDENTIFICATION</scope>
</reference>
<dbReference type="PROSITE" id="PS51257">
    <property type="entry name" value="PROKAR_LIPOPROTEIN"/>
    <property type="match status" value="1"/>
</dbReference>
<evidence type="ECO:0000313" key="6">
    <source>
        <dbReference type="EMBL" id="KAF7228857.1"/>
    </source>
</evidence>
<keyword evidence="4" id="KW-1133">Transmembrane helix</keyword>
<evidence type="ECO:0000256" key="1">
    <source>
        <dbReference type="ARBA" id="ARBA00023157"/>
    </source>
</evidence>
<proteinExistence type="predicted"/>
<feature type="disulfide bond" evidence="2">
    <location>
        <begin position="61"/>
        <end position="104"/>
    </location>
</feature>
<organism evidence="7">
    <name type="scientific">Nothobranchius furzeri</name>
    <name type="common">Turquoise killifish</name>
    <dbReference type="NCBI Taxonomy" id="105023"/>
    <lineage>
        <taxon>Eukaryota</taxon>
        <taxon>Metazoa</taxon>
        <taxon>Chordata</taxon>
        <taxon>Craniata</taxon>
        <taxon>Vertebrata</taxon>
        <taxon>Euteleostomi</taxon>
        <taxon>Actinopterygii</taxon>
        <taxon>Neopterygii</taxon>
        <taxon>Teleostei</taxon>
        <taxon>Neoteleostei</taxon>
        <taxon>Acanthomorphata</taxon>
        <taxon>Ovalentaria</taxon>
        <taxon>Atherinomorphae</taxon>
        <taxon>Cyprinodontiformes</taxon>
        <taxon>Nothobranchiidae</taxon>
        <taxon>Nothobranchius</taxon>
    </lineage>
</organism>
<dbReference type="Ensembl" id="ENSNFUT00015046080.1">
    <property type="protein sequence ID" value="ENSNFUP00015044156.1"/>
    <property type="gene ID" value="ENSNFUG00015021021.1"/>
</dbReference>
<reference evidence="8" key="1">
    <citation type="submission" date="2014-08" db="EMBL/GenBank/DDBJ databases">
        <authorList>
            <person name="Senf B."/>
            <person name="Petzold A."/>
            <person name="Downie B.R."/>
            <person name="Koch P."/>
            <person name="Platzer M."/>
        </authorList>
    </citation>
    <scope>NUCLEOTIDE SEQUENCE [LARGE SCALE GENOMIC DNA]</scope>
    <source>
        <strain evidence="8">GRZ</strain>
    </source>
</reference>
<keyword evidence="7" id="KW-0675">Receptor</keyword>
<reference evidence="6" key="4">
    <citation type="submission" date="2020-03" db="EMBL/GenBank/DDBJ databases">
        <title>Intra-Species Differences in Population Size shape Life History and Genome Evolution.</title>
        <authorList>
            <person name="Willemsen D."/>
            <person name="Cui R."/>
            <person name="Valenzano D.R."/>
        </authorList>
    </citation>
    <scope>NUCLEOTIDE SEQUENCE</scope>
    <source>
        <strain evidence="6">GRZ</strain>
        <tissue evidence="6">Whole</tissue>
    </source>
</reference>
<reference evidence="7" key="3">
    <citation type="submission" date="2016-06" db="EMBL/GenBank/DDBJ databases">
        <title>The genome of a short-lived fish provides insights into sex chromosome evolution and the genetic control of aging.</title>
        <authorList>
            <person name="Reichwald K."/>
            <person name="Felder M."/>
            <person name="Petzold A."/>
            <person name="Koch P."/>
            <person name="Groth M."/>
            <person name="Platzer M."/>
        </authorList>
    </citation>
    <scope>NUCLEOTIDE SEQUENCE</scope>
    <source>
        <tissue evidence="7">Brain</tissue>
    </source>
</reference>
<dbReference type="SUPFAM" id="SSF57535">
    <property type="entry name" value="Complement control module/SCR domain"/>
    <property type="match status" value="1"/>
</dbReference>
<protein>
    <submittedName>
        <fullName evidence="7">IL-15 receptor alpha chain</fullName>
    </submittedName>
    <submittedName>
        <fullName evidence="6">Transcript variant X1</fullName>
    </submittedName>
</protein>
<dbReference type="PANTHER" id="PTHR15060">
    <property type="entry name" value="INTERLEUKIN-15 RECEPTOR SUBUNIT ALPHA"/>
    <property type="match status" value="1"/>
</dbReference>
<reference evidence="7" key="2">
    <citation type="submission" date="2016-05" db="EMBL/GenBank/DDBJ databases">
        <authorList>
            <person name="Lavstsen T."/>
            <person name="Jespersen J.S."/>
        </authorList>
    </citation>
    <scope>NUCLEOTIDE SEQUENCE</scope>
    <source>
        <tissue evidence="7">Brain</tissue>
    </source>
</reference>
<keyword evidence="9" id="KW-1185">Reference proteome</keyword>
<gene>
    <name evidence="7" type="primary">IL-15RA</name>
    <name evidence="6" type="ORF">G4P62_000751</name>
</gene>
<dbReference type="Gene3D" id="2.20.28.230">
    <property type="match status" value="1"/>
</dbReference>
<dbReference type="Proteomes" id="UP000822369">
    <property type="component" value="Chromosome 2"/>
</dbReference>
<dbReference type="AlphaFoldDB" id="A0A1A7ZNY9"/>
<keyword evidence="2" id="KW-0768">Sushi</keyword>
<dbReference type="GeneTree" id="ENSGT00970000193629"/>
<feature type="domain" description="Sushi" evidence="5">
    <location>
        <begin position="59"/>
        <end position="119"/>
    </location>
</feature>
<evidence type="ECO:0000259" key="5">
    <source>
        <dbReference type="PROSITE" id="PS50923"/>
    </source>
</evidence>
<sequence>MKPQTVEKEHVLYRFGVKQGTCFSSSQSCQMDPARFYRSASVVMICVLGTARLTSLGKCSCSTIPLLTFTIPPSVNCFGDTYTFRYTCVQGYVRKAGTSSLIKCEDSGSWQESNLECIKDPNLSVQPSNSPAKPQIPTESPNATESHSVIRHDATFTTTVRTSTSFSSYEGETSESSLGGRNGMALTSQGIVQNISQCCIFENSTLSPGNNQTSHEKAISVGQKVGISFVVVFMICGIVVIGIFLLYRRKNMTPASTRHELEPMNNPA</sequence>
<dbReference type="EMBL" id="JAAVVJ010000002">
    <property type="protein sequence ID" value="KAF7228857.1"/>
    <property type="molecule type" value="Genomic_DNA"/>
</dbReference>
<dbReference type="Proteomes" id="UP000694548">
    <property type="component" value="Chromosome sgr01"/>
</dbReference>
<dbReference type="OMA" id="PPQQGCY"/>
<dbReference type="PROSITE" id="PS50923">
    <property type="entry name" value="SUSHI"/>
    <property type="match status" value="1"/>
</dbReference>
<dbReference type="KEGG" id="nfu:107382639"/>
<keyword evidence="4" id="KW-0472">Membrane</keyword>
<dbReference type="PANTHER" id="PTHR15060:SF0">
    <property type="entry name" value="INTERLEUKIN-15 RECEPTOR SUBUNIT ALPHA"/>
    <property type="match status" value="1"/>
</dbReference>
<evidence type="ECO:0000256" key="4">
    <source>
        <dbReference type="SAM" id="Phobius"/>
    </source>
</evidence>
<evidence type="ECO:0000313" key="8">
    <source>
        <dbReference type="Ensembl" id="ENSNFUP00015044156.1"/>
    </source>
</evidence>
<feature type="region of interest" description="Disordered" evidence="3">
    <location>
        <begin position="124"/>
        <end position="146"/>
    </location>
</feature>
<dbReference type="GO" id="GO:0042010">
    <property type="term" value="F:interleukin-15 receptor activity"/>
    <property type="evidence" value="ECO:0007669"/>
    <property type="project" value="InterPro"/>
</dbReference>
<dbReference type="InterPro" id="IPR042372">
    <property type="entry name" value="IL15RA"/>
</dbReference>